<dbReference type="SMART" id="SM00267">
    <property type="entry name" value="GGDEF"/>
    <property type="match status" value="1"/>
</dbReference>
<dbReference type="SUPFAM" id="SSF55073">
    <property type="entry name" value="Nucleotide cyclase"/>
    <property type="match status" value="1"/>
</dbReference>
<feature type="domain" description="EAL" evidence="2">
    <location>
        <begin position="314"/>
        <end position="567"/>
    </location>
</feature>
<dbReference type="Gene3D" id="3.30.70.270">
    <property type="match status" value="1"/>
</dbReference>
<dbReference type="InterPro" id="IPR050706">
    <property type="entry name" value="Cyclic-di-GMP_PDE-like"/>
</dbReference>
<accession>A0A839TA18</accession>
<dbReference type="Pfam" id="PF00563">
    <property type="entry name" value="EAL"/>
    <property type="match status" value="1"/>
</dbReference>
<evidence type="ECO:0000259" key="3">
    <source>
        <dbReference type="PROSITE" id="PS50887"/>
    </source>
</evidence>
<dbReference type="NCBIfam" id="TIGR00254">
    <property type="entry name" value="GGDEF"/>
    <property type="match status" value="1"/>
</dbReference>
<dbReference type="InterPro" id="IPR035919">
    <property type="entry name" value="EAL_sf"/>
</dbReference>
<dbReference type="SMART" id="SM00052">
    <property type="entry name" value="EAL"/>
    <property type="match status" value="1"/>
</dbReference>
<dbReference type="PROSITE" id="PS50883">
    <property type="entry name" value="EAL"/>
    <property type="match status" value="1"/>
</dbReference>
<evidence type="ECO:0000259" key="1">
    <source>
        <dbReference type="PROSITE" id="PS50112"/>
    </source>
</evidence>
<feature type="domain" description="GGDEF" evidence="3">
    <location>
        <begin position="167"/>
        <end position="305"/>
    </location>
</feature>
<dbReference type="AlphaFoldDB" id="A0A839TA18"/>
<dbReference type="InterPro" id="IPR001633">
    <property type="entry name" value="EAL_dom"/>
</dbReference>
<dbReference type="PROSITE" id="PS50887">
    <property type="entry name" value="GGDEF"/>
    <property type="match status" value="1"/>
</dbReference>
<name>A0A839TA18_9GAMM</name>
<keyword evidence="5" id="KW-1185">Reference proteome</keyword>
<dbReference type="SUPFAM" id="SSF141868">
    <property type="entry name" value="EAL domain-like"/>
    <property type="match status" value="1"/>
</dbReference>
<dbReference type="GO" id="GO:0006355">
    <property type="term" value="P:regulation of DNA-templated transcription"/>
    <property type="evidence" value="ECO:0007669"/>
    <property type="project" value="InterPro"/>
</dbReference>
<dbReference type="GO" id="GO:0071111">
    <property type="term" value="F:cyclic-guanylate-specific phosphodiesterase activity"/>
    <property type="evidence" value="ECO:0007669"/>
    <property type="project" value="InterPro"/>
</dbReference>
<reference evidence="4 5" key="1">
    <citation type="submission" date="2020-08" db="EMBL/GenBank/DDBJ databases">
        <title>Genomic Encyclopedia of Type Strains, Phase III (KMG-III): the genomes of soil and plant-associated and newly described type strains.</title>
        <authorList>
            <person name="Whitman W."/>
        </authorList>
    </citation>
    <scope>NUCLEOTIDE SEQUENCE [LARGE SCALE GENOMIC DNA]</scope>
    <source>
        <strain evidence="4 5">CECT 5885</strain>
    </source>
</reference>
<dbReference type="SUPFAM" id="SSF55785">
    <property type="entry name" value="PYP-like sensor domain (PAS domain)"/>
    <property type="match status" value="1"/>
</dbReference>
<dbReference type="InterPro" id="IPR029787">
    <property type="entry name" value="Nucleotide_cyclase"/>
</dbReference>
<protein>
    <submittedName>
        <fullName evidence="4">PAS domain S-box-containing protein/diguanylate cyclase (GGDEF)-like protein</fullName>
    </submittedName>
</protein>
<dbReference type="SMART" id="SM00091">
    <property type="entry name" value="PAS"/>
    <property type="match status" value="1"/>
</dbReference>
<dbReference type="NCBIfam" id="TIGR00229">
    <property type="entry name" value="sensory_box"/>
    <property type="match status" value="1"/>
</dbReference>
<comment type="caution">
    <text evidence="4">The sequence shown here is derived from an EMBL/GenBank/DDBJ whole genome shotgun (WGS) entry which is preliminary data.</text>
</comment>
<dbReference type="RefSeq" id="WP_183618375.1">
    <property type="nucleotide sequence ID" value="NZ_CAJHAH010000002.1"/>
</dbReference>
<dbReference type="CDD" id="cd01948">
    <property type="entry name" value="EAL"/>
    <property type="match status" value="1"/>
</dbReference>
<dbReference type="PANTHER" id="PTHR33121:SF70">
    <property type="entry name" value="SIGNALING PROTEIN YKOW"/>
    <property type="match status" value="1"/>
</dbReference>
<evidence type="ECO:0000259" key="2">
    <source>
        <dbReference type="PROSITE" id="PS50883"/>
    </source>
</evidence>
<dbReference type="InterPro" id="IPR035965">
    <property type="entry name" value="PAS-like_dom_sf"/>
</dbReference>
<dbReference type="Gene3D" id="3.20.20.450">
    <property type="entry name" value="EAL domain"/>
    <property type="match status" value="1"/>
</dbReference>
<dbReference type="Pfam" id="PF00990">
    <property type="entry name" value="GGDEF"/>
    <property type="match status" value="1"/>
</dbReference>
<organism evidence="4 5">
    <name type="scientific">Psychrobacter luti</name>
    <dbReference type="NCBI Taxonomy" id="198481"/>
    <lineage>
        <taxon>Bacteria</taxon>
        <taxon>Pseudomonadati</taxon>
        <taxon>Pseudomonadota</taxon>
        <taxon>Gammaproteobacteria</taxon>
        <taxon>Moraxellales</taxon>
        <taxon>Moraxellaceae</taxon>
        <taxon>Psychrobacter</taxon>
    </lineage>
</organism>
<dbReference type="InterPro" id="IPR013767">
    <property type="entry name" value="PAS_fold"/>
</dbReference>
<evidence type="ECO:0000313" key="4">
    <source>
        <dbReference type="EMBL" id="MBB3105968.1"/>
    </source>
</evidence>
<dbReference type="EMBL" id="JACHXL010000001">
    <property type="protein sequence ID" value="MBB3105968.1"/>
    <property type="molecule type" value="Genomic_DNA"/>
</dbReference>
<dbReference type="InterPro" id="IPR000014">
    <property type="entry name" value="PAS"/>
</dbReference>
<evidence type="ECO:0000313" key="5">
    <source>
        <dbReference type="Proteomes" id="UP000588111"/>
    </source>
</evidence>
<sequence length="574" mass="65409">MSAFTPMPISDKQQLLVKLCEQFEDAIFILDEKLRYLSVNANYEMLLGYTEKFLLGRPLGIYAAEFLSEDEQAVLKNLINSLDSTGFCEIDFSMANRYGQVIDCHIIYRKIYLEDTPYYVGTIRDMATLAKNRKKVVHLLNYDQLTGLPNRKVFLSQTSELLLDSYQEVVVVRFNIDRYRNLASLLGPDAINTLVENFVLRITELELDNLRCFSHFGGDDFALLFECNDANMVRHQLDSLMQMCERPFFLNGNTAKGTEVYCHISVGVSYFPENGNEFIGLLTKAEKALNYVKQQGGDDVFWYHKAINEHNAHNIQLESELRAATNEGQFVPYYQPKFALDTGMITGFEALVRWQHPTRGLLKPIDFIDAIISHKLSLELFSQMAVQIAEQLTIWQGLGFDQHICINADAAEFSNPDFFDLVSNLLIEHDVAANQLHIEVTESSLIQRHANVKKQLNLLKKLGICLALDDFGTGYASLSYLQEYPFDFIKIDKSFISKITDDRTQRAIVKAILDLAEALDMQVIAEGIENEQQRDLLLSMGCQYGQGYWFGKPMTAEQATQMLTQQHLSKSNPS</sequence>
<dbReference type="InterPro" id="IPR043128">
    <property type="entry name" value="Rev_trsase/Diguanyl_cyclase"/>
</dbReference>
<dbReference type="Pfam" id="PF00989">
    <property type="entry name" value="PAS"/>
    <property type="match status" value="1"/>
</dbReference>
<dbReference type="InterPro" id="IPR000160">
    <property type="entry name" value="GGDEF_dom"/>
</dbReference>
<gene>
    <name evidence="4" type="ORF">FHS24_000459</name>
</gene>
<dbReference type="CDD" id="cd01949">
    <property type="entry name" value="GGDEF"/>
    <property type="match status" value="1"/>
</dbReference>
<proteinExistence type="predicted"/>
<feature type="domain" description="PAS" evidence="1">
    <location>
        <begin position="12"/>
        <end position="86"/>
    </location>
</feature>
<dbReference type="PROSITE" id="PS50112">
    <property type="entry name" value="PAS"/>
    <property type="match status" value="1"/>
</dbReference>
<dbReference type="PANTHER" id="PTHR33121">
    <property type="entry name" value="CYCLIC DI-GMP PHOSPHODIESTERASE PDEF"/>
    <property type="match status" value="1"/>
</dbReference>
<dbReference type="Gene3D" id="3.30.450.20">
    <property type="entry name" value="PAS domain"/>
    <property type="match status" value="1"/>
</dbReference>
<dbReference type="CDD" id="cd00130">
    <property type="entry name" value="PAS"/>
    <property type="match status" value="1"/>
</dbReference>
<dbReference type="Proteomes" id="UP000588111">
    <property type="component" value="Unassembled WGS sequence"/>
</dbReference>